<organism evidence="1 2">
    <name type="scientific">Schizophyllum amplum</name>
    <dbReference type="NCBI Taxonomy" id="97359"/>
    <lineage>
        <taxon>Eukaryota</taxon>
        <taxon>Fungi</taxon>
        <taxon>Dikarya</taxon>
        <taxon>Basidiomycota</taxon>
        <taxon>Agaricomycotina</taxon>
        <taxon>Agaricomycetes</taxon>
        <taxon>Agaricomycetidae</taxon>
        <taxon>Agaricales</taxon>
        <taxon>Schizophyllaceae</taxon>
        <taxon>Schizophyllum</taxon>
    </lineage>
</organism>
<evidence type="ECO:0000313" key="1">
    <source>
        <dbReference type="EMBL" id="TRM61687.1"/>
    </source>
</evidence>
<accession>A0A550CA63</accession>
<comment type="caution">
    <text evidence="1">The sequence shown here is derived from an EMBL/GenBank/DDBJ whole genome shotgun (WGS) entry which is preliminary data.</text>
</comment>
<sequence length="335" mass="35966">MSVSPSSLRALQEPFQLLLGAGMPPQLGPLPKSSVPLQSHPLPLVTASMGSVFPSIHESILTIGPLLGAEESMLFAVPPPSYSVAVRGAAAVISVEGGTTASSVRLSWSRPDCELAQAVSNACADNVALRTQLDSHKALLERTEALLVERQMHITELEGALRQVKGACDAMVVATGEMTDDYRRLTKEQEDTILEFAQLTASCQDLRRCYDVLQSTASVCLEELRWAGEWCRAAERDNVFLRSDNARLRQEDVEEACRLRCQLCLVIEDVLSSRVPERLRRRVQGHYRALRMASEDATGLLAEGPVASEAVGLGLPSAVAASLGSSAGNGGSESV</sequence>
<name>A0A550CA63_9AGAR</name>
<dbReference type="EMBL" id="VDMD01000015">
    <property type="protein sequence ID" value="TRM61687.1"/>
    <property type="molecule type" value="Genomic_DNA"/>
</dbReference>
<dbReference type="AlphaFoldDB" id="A0A550CA63"/>
<dbReference type="Proteomes" id="UP000320762">
    <property type="component" value="Unassembled WGS sequence"/>
</dbReference>
<gene>
    <name evidence="1" type="ORF">BD626DRAFT_570402</name>
</gene>
<reference evidence="1 2" key="1">
    <citation type="journal article" date="2019" name="New Phytol.">
        <title>Comparative genomics reveals unique wood-decay strategies and fruiting body development in the Schizophyllaceae.</title>
        <authorList>
            <person name="Almasi E."/>
            <person name="Sahu N."/>
            <person name="Krizsan K."/>
            <person name="Balint B."/>
            <person name="Kovacs G.M."/>
            <person name="Kiss B."/>
            <person name="Cseklye J."/>
            <person name="Drula E."/>
            <person name="Henrissat B."/>
            <person name="Nagy I."/>
            <person name="Chovatia M."/>
            <person name="Adam C."/>
            <person name="LaButti K."/>
            <person name="Lipzen A."/>
            <person name="Riley R."/>
            <person name="Grigoriev I.V."/>
            <person name="Nagy L.G."/>
        </authorList>
    </citation>
    <scope>NUCLEOTIDE SEQUENCE [LARGE SCALE GENOMIC DNA]</scope>
    <source>
        <strain evidence="1 2">NL-1724</strain>
    </source>
</reference>
<protein>
    <submittedName>
        <fullName evidence="1">Uncharacterized protein</fullName>
    </submittedName>
</protein>
<evidence type="ECO:0000313" key="2">
    <source>
        <dbReference type="Proteomes" id="UP000320762"/>
    </source>
</evidence>
<keyword evidence="2" id="KW-1185">Reference proteome</keyword>
<proteinExistence type="predicted"/>